<feature type="transmembrane region" description="Helical" evidence="8">
    <location>
        <begin position="281"/>
        <end position="299"/>
    </location>
</feature>
<dbReference type="EMBL" id="DYZL01000165">
    <property type="protein sequence ID" value="HJH43671.1"/>
    <property type="molecule type" value="Genomic_DNA"/>
</dbReference>
<evidence type="ECO:0000313" key="9">
    <source>
        <dbReference type="EMBL" id="HJH43671.1"/>
    </source>
</evidence>
<dbReference type="Proteomes" id="UP000236488">
    <property type="component" value="Unassembled WGS sequence"/>
</dbReference>
<evidence type="ECO:0000256" key="5">
    <source>
        <dbReference type="ARBA" id="ARBA00022989"/>
    </source>
</evidence>
<dbReference type="Pfam" id="PF00939">
    <property type="entry name" value="Na_sulph_symp"/>
    <property type="match status" value="1"/>
</dbReference>
<name>A0A2K2U255_9ACTN</name>
<protein>
    <recommendedName>
        <fullName evidence="3">Sodium-dependent dicarboxylate transporter SdcS</fullName>
    </recommendedName>
    <alternativeName>
        <fullName evidence="7">Na(+)/dicarboxylate symporter</fullName>
    </alternativeName>
</protein>
<feature type="transmembrane region" description="Helical" evidence="8">
    <location>
        <begin position="259"/>
        <end position="275"/>
    </location>
</feature>
<feature type="transmembrane region" description="Helical" evidence="8">
    <location>
        <begin position="311"/>
        <end position="335"/>
    </location>
</feature>
<evidence type="ECO:0000256" key="1">
    <source>
        <dbReference type="ARBA" id="ARBA00004141"/>
    </source>
</evidence>
<evidence type="ECO:0000313" key="11">
    <source>
        <dbReference type="Proteomes" id="UP000236488"/>
    </source>
</evidence>
<reference evidence="10 11" key="1">
    <citation type="journal article" date="2018" name="Int. J. Syst. Evol. Microbiol.">
        <title>Rubneribacter badeniensis gen. nov., sp. nov. and Enteroscipio rubneri gen. nov., sp. nov., new members of the Eggerthellaceae isolated from human faeces.</title>
        <authorList>
            <person name="Danylec N."/>
            <person name="Gobl A."/>
            <person name="Stoll D.A."/>
            <person name="Hetzer B."/>
            <person name="Kulling S.E."/>
            <person name="Huch M."/>
        </authorList>
    </citation>
    <scope>NUCLEOTIDE SEQUENCE [LARGE SCALE GENOMIC DNA]</scope>
    <source>
        <strain evidence="10 11">ResAG-85</strain>
    </source>
</reference>
<comment type="subcellular location">
    <subcellularLocation>
        <location evidence="1">Membrane</location>
        <topology evidence="1">Multi-pass membrane protein</topology>
    </subcellularLocation>
</comment>
<accession>A0A2K2U255</accession>
<evidence type="ECO:0000256" key="8">
    <source>
        <dbReference type="SAM" id="Phobius"/>
    </source>
</evidence>
<evidence type="ECO:0000256" key="4">
    <source>
        <dbReference type="ARBA" id="ARBA00022692"/>
    </source>
</evidence>
<feature type="transmembrane region" description="Helical" evidence="8">
    <location>
        <begin position="410"/>
        <end position="429"/>
    </location>
</feature>
<gene>
    <name evidence="10" type="ORF">C2L80_12395</name>
    <name evidence="9" type="ORF">K8V16_07720</name>
</gene>
<feature type="transmembrane region" description="Helical" evidence="8">
    <location>
        <begin position="436"/>
        <end position="457"/>
    </location>
</feature>
<feature type="transmembrane region" description="Helical" evidence="8">
    <location>
        <begin position="120"/>
        <end position="139"/>
    </location>
</feature>
<comment type="similarity">
    <text evidence="2">Belongs to the SLC13A/DASS transporter (TC 2.A.47) family. NADC subfamily.</text>
</comment>
<dbReference type="PANTHER" id="PTHR10283:SF82">
    <property type="entry name" value="SOLUTE CARRIER FAMILY 13 MEMBER 2"/>
    <property type="match status" value="1"/>
</dbReference>
<dbReference type="RefSeq" id="WP_087198472.1">
    <property type="nucleotide sequence ID" value="NZ_PPEL01000110.1"/>
</dbReference>
<dbReference type="InterPro" id="IPR001898">
    <property type="entry name" value="SLC13A/DASS"/>
</dbReference>
<evidence type="ECO:0000256" key="3">
    <source>
        <dbReference type="ARBA" id="ARBA00020150"/>
    </source>
</evidence>
<dbReference type="GO" id="GO:0005886">
    <property type="term" value="C:plasma membrane"/>
    <property type="evidence" value="ECO:0007669"/>
    <property type="project" value="TreeGrafter"/>
</dbReference>
<dbReference type="Proteomes" id="UP000789325">
    <property type="component" value="Unassembled WGS sequence"/>
</dbReference>
<keyword evidence="11" id="KW-1185">Reference proteome</keyword>
<reference evidence="9" key="2">
    <citation type="journal article" date="2021" name="PeerJ">
        <title>Extensive microbial diversity within the chicken gut microbiome revealed by metagenomics and culture.</title>
        <authorList>
            <person name="Gilroy R."/>
            <person name="Ravi A."/>
            <person name="Getino M."/>
            <person name="Pursley I."/>
            <person name="Horton D.L."/>
            <person name="Alikhan N.F."/>
            <person name="Baker D."/>
            <person name="Gharbi K."/>
            <person name="Hall N."/>
            <person name="Watson M."/>
            <person name="Adriaenssens E.M."/>
            <person name="Foster-Nyarko E."/>
            <person name="Jarju S."/>
            <person name="Secka A."/>
            <person name="Antonio M."/>
            <person name="Oren A."/>
            <person name="Chaudhuri R.R."/>
            <person name="La Ragione R."/>
            <person name="Hildebrand F."/>
            <person name="Pallen M.J."/>
        </authorList>
    </citation>
    <scope>NUCLEOTIDE SEQUENCE</scope>
    <source>
        <strain evidence="9">USAMLcec12-2067</strain>
    </source>
</reference>
<dbReference type="GO" id="GO:0008514">
    <property type="term" value="F:organic anion transmembrane transporter activity"/>
    <property type="evidence" value="ECO:0007669"/>
    <property type="project" value="UniProtKB-ARBA"/>
</dbReference>
<proteinExistence type="inferred from homology"/>
<feature type="transmembrane region" description="Helical" evidence="8">
    <location>
        <begin position="341"/>
        <end position="363"/>
    </location>
</feature>
<dbReference type="GO" id="GO:1905039">
    <property type="term" value="P:carboxylic acid transmembrane transport"/>
    <property type="evidence" value="ECO:0007669"/>
    <property type="project" value="UniProtKB-ARBA"/>
</dbReference>
<comment type="caution">
    <text evidence="10">The sequence shown here is derived from an EMBL/GenBank/DDBJ whole genome shotgun (WGS) entry which is preliminary data.</text>
</comment>
<evidence type="ECO:0000256" key="2">
    <source>
        <dbReference type="ARBA" id="ARBA00006772"/>
    </source>
</evidence>
<reference evidence="9" key="3">
    <citation type="submission" date="2021-09" db="EMBL/GenBank/DDBJ databases">
        <authorList>
            <person name="Gilroy R."/>
        </authorList>
    </citation>
    <scope>NUCLEOTIDE SEQUENCE</scope>
    <source>
        <strain evidence="9">USAMLcec12-2067</strain>
    </source>
</reference>
<feature type="transmembrane region" description="Helical" evidence="8">
    <location>
        <begin position="375"/>
        <end position="398"/>
    </location>
</feature>
<keyword evidence="4 8" id="KW-0812">Transmembrane</keyword>
<evidence type="ECO:0000256" key="7">
    <source>
        <dbReference type="ARBA" id="ARBA00031174"/>
    </source>
</evidence>
<dbReference type="EMBL" id="PPEL01000110">
    <property type="protein sequence ID" value="PNV64352.1"/>
    <property type="molecule type" value="Genomic_DNA"/>
</dbReference>
<feature type="transmembrane region" description="Helical" evidence="8">
    <location>
        <begin position="38"/>
        <end position="66"/>
    </location>
</feature>
<keyword evidence="5 8" id="KW-1133">Transmembrane helix</keyword>
<dbReference type="AlphaFoldDB" id="A0A2K2U255"/>
<keyword evidence="6 8" id="KW-0472">Membrane</keyword>
<feature type="transmembrane region" description="Helical" evidence="8">
    <location>
        <begin position="9"/>
        <end position="26"/>
    </location>
</feature>
<evidence type="ECO:0000313" key="10">
    <source>
        <dbReference type="EMBL" id="PNV64352.1"/>
    </source>
</evidence>
<dbReference type="PANTHER" id="PTHR10283">
    <property type="entry name" value="SOLUTE CARRIER FAMILY 13 MEMBER"/>
    <property type="match status" value="1"/>
</dbReference>
<sequence length="460" mass="49713">MKEFNKKSIIMLVVSIVVGAIIANIPPFEGLTVTSMTYLGIFVGMLIMLIANALPSWATCLGAMALMVAFQVGSLTEVFSAFGGSIVWLMIAVFAFATGIENSGLLTRLALKMLTIFPKNYRGQVLSLMTAGLVVSPLIPSNNAKTNLLAPMATEMTKQVGYDKRSKPALGLLTAVFMPPYIGSHAFLTGSANVAFMLGVVGLSFSWVGYLSLTWVWLILLLVGTYIFCMTYCRPKEKLDLPENYFIDKYQALGKMKKEEWVALVVVVACLALWISNIFDAGMVALLGAVVMSAFGILTPKDFQTRIPWGLVMFIGALIGIAGFMSTTGVSTWLAGLLGPVVSPVVSSVWIFVPVLLVLTWILRAFIPAQGVCIVILYSIFGPLLPDAGISLFIFGFVEYIGGNIWFNGFMNPFVLGALGVAGNEYVTIKEFKKSAYAYAIISVVAMMGSIPLWMAMGLC</sequence>
<feature type="transmembrane region" description="Helical" evidence="8">
    <location>
        <begin position="78"/>
        <end position="100"/>
    </location>
</feature>
<evidence type="ECO:0000256" key="6">
    <source>
        <dbReference type="ARBA" id="ARBA00023136"/>
    </source>
</evidence>
<organism evidence="10 11">
    <name type="scientific">Rubneribacter badeniensis</name>
    <dbReference type="NCBI Taxonomy" id="2070688"/>
    <lineage>
        <taxon>Bacteria</taxon>
        <taxon>Bacillati</taxon>
        <taxon>Actinomycetota</taxon>
        <taxon>Coriobacteriia</taxon>
        <taxon>Eggerthellales</taxon>
        <taxon>Eggerthellaceae</taxon>
        <taxon>Rubneribacter</taxon>
    </lineage>
</organism>
<feature type="transmembrane region" description="Helical" evidence="8">
    <location>
        <begin position="214"/>
        <end position="233"/>
    </location>
</feature>